<name>A0A218VVC7_PUNGR</name>
<accession>A0A218VVC7</accession>
<protein>
    <submittedName>
        <fullName evidence="1">Uncharacterized protein</fullName>
    </submittedName>
</protein>
<gene>
    <name evidence="1" type="ORF">CDL15_Pgr018801</name>
</gene>
<sequence>MTTGTNEWCILELSCSTGPFSGTCTAGNESTAQLDSMSILSDMGLRDAIPMQMMNNICKEDAVARCDPQDAADAPDFVWPSSS</sequence>
<reference evidence="2" key="1">
    <citation type="journal article" date="2017" name="Plant J.">
        <title>The pomegranate (Punica granatum L.) genome and the genomics of punicalagin biosynthesis.</title>
        <authorList>
            <person name="Qin G."/>
            <person name="Xu C."/>
            <person name="Ming R."/>
            <person name="Tang H."/>
            <person name="Guyot R."/>
            <person name="Kramer E.M."/>
            <person name="Hu Y."/>
            <person name="Yi X."/>
            <person name="Qi Y."/>
            <person name="Xu X."/>
            <person name="Gao Z."/>
            <person name="Pan H."/>
            <person name="Jian J."/>
            <person name="Tian Y."/>
            <person name="Yue Z."/>
            <person name="Xu Y."/>
        </authorList>
    </citation>
    <scope>NUCLEOTIDE SEQUENCE [LARGE SCALE GENOMIC DNA]</scope>
    <source>
        <strain evidence="2">cv. Dabenzi</strain>
    </source>
</reference>
<dbReference type="AlphaFoldDB" id="A0A218VVC7"/>
<evidence type="ECO:0000313" key="2">
    <source>
        <dbReference type="Proteomes" id="UP000197138"/>
    </source>
</evidence>
<comment type="caution">
    <text evidence="1">The sequence shown here is derived from an EMBL/GenBank/DDBJ whole genome shotgun (WGS) entry which is preliminary data.</text>
</comment>
<proteinExistence type="predicted"/>
<evidence type="ECO:0000313" key="1">
    <source>
        <dbReference type="EMBL" id="OWM64229.1"/>
    </source>
</evidence>
<dbReference type="EMBL" id="MTKT01005815">
    <property type="protein sequence ID" value="OWM64229.1"/>
    <property type="molecule type" value="Genomic_DNA"/>
</dbReference>
<organism evidence="1 2">
    <name type="scientific">Punica granatum</name>
    <name type="common">Pomegranate</name>
    <dbReference type="NCBI Taxonomy" id="22663"/>
    <lineage>
        <taxon>Eukaryota</taxon>
        <taxon>Viridiplantae</taxon>
        <taxon>Streptophyta</taxon>
        <taxon>Embryophyta</taxon>
        <taxon>Tracheophyta</taxon>
        <taxon>Spermatophyta</taxon>
        <taxon>Magnoliopsida</taxon>
        <taxon>eudicotyledons</taxon>
        <taxon>Gunneridae</taxon>
        <taxon>Pentapetalae</taxon>
        <taxon>rosids</taxon>
        <taxon>malvids</taxon>
        <taxon>Myrtales</taxon>
        <taxon>Lythraceae</taxon>
        <taxon>Punica</taxon>
    </lineage>
</organism>
<dbReference type="Proteomes" id="UP000197138">
    <property type="component" value="Unassembled WGS sequence"/>
</dbReference>